<keyword evidence="3" id="KW-0614">Plasmid</keyword>
<protein>
    <submittedName>
        <fullName evidence="3">Aminoglycoside adenylyltransferase domain-containing protein</fullName>
    </submittedName>
</protein>
<keyword evidence="3" id="KW-0548">Nucleotidyltransferase</keyword>
<dbReference type="EMBL" id="CP158298">
    <property type="protein sequence ID" value="XBV84255.1"/>
    <property type="molecule type" value="Genomic_DNA"/>
</dbReference>
<accession>A0AAU7U7B5</accession>
<geneLocation type="plasmid" evidence="3">
    <name>pDson03</name>
</geneLocation>
<gene>
    <name evidence="3" type="ORF">ABOD76_04135</name>
</gene>
<dbReference type="KEGG" id="dsc:ABOD76_04135"/>
<dbReference type="CDD" id="cd05403">
    <property type="entry name" value="NT_KNTase_like"/>
    <property type="match status" value="1"/>
</dbReference>
<dbReference type="InterPro" id="IPR025184">
    <property type="entry name" value="AadA_C"/>
</dbReference>
<dbReference type="SUPFAM" id="SSF81301">
    <property type="entry name" value="Nucleotidyltransferase"/>
    <property type="match status" value="1"/>
</dbReference>
<organism evidence="3">
    <name type="scientific">Deinococcus sonorensis KR-87</name>
    <dbReference type="NCBI Taxonomy" id="694439"/>
    <lineage>
        <taxon>Bacteria</taxon>
        <taxon>Thermotogati</taxon>
        <taxon>Deinococcota</taxon>
        <taxon>Deinococci</taxon>
        <taxon>Deinococcales</taxon>
        <taxon>Deinococcaceae</taxon>
        <taxon>Deinococcus</taxon>
    </lineage>
</organism>
<evidence type="ECO:0000256" key="1">
    <source>
        <dbReference type="ARBA" id="ARBA00022679"/>
    </source>
</evidence>
<proteinExistence type="predicted"/>
<dbReference type="GO" id="GO:0016779">
    <property type="term" value="F:nucleotidyltransferase activity"/>
    <property type="evidence" value="ECO:0007669"/>
    <property type="project" value="UniProtKB-KW"/>
</dbReference>
<keyword evidence="1" id="KW-0808">Transferase</keyword>
<dbReference type="Pfam" id="PF13427">
    <property type="entry name" value="AadA_C"/>
    <property type="match status" value="1"/>
</dbReference>
<feature type="domain" description="Adenylyltransferase AadA C-terminal" evidence="2">
    <location>
        <begin position="163"/>
        <end position="238"/>
    </location>
</feature>
<reference evidence="3" key="1">
    <citation type="submission" date="2024-06" db="EMBL/GenBank/DDBJ databases">
        <title>Draft Genome Sequence of Deinococcus sonorensis Type Strain KR-87, a Biofilm Producing Representative of the Genus Deinococcus.</title>
        <authorList>
            <person name="Boren L.S."/>
            <person name="Grosso R.A."/>
            <person name="Hugenberg-Cox A.N."/>
            <person name="Hill J.T.E."/>
            <person name="Albert C.M."/>
            <person name="Tuohy J.M."/>
        </authorList>
    </citation>
    <scope>NUCLEOTIDE SEQUENCE</scope>
    <source>
        <strain evidence="3">KR-87</strain>
        <plasmid evidence="3">pDson03</plasmid>
    </source>
</reference>
<dbReference type="RefSeq" id="WP_350242291.1">
    <property type="nucleotide sequence ID" value="NZ_CP158298.1"/>
</dbReference>
<sequence>MKKAPQQHGDKRWRRVIHAADLQPYLDAVAAVLETELDAQLVGLYLFGSAAYGAYEPGRSDLDLQAVVRHRPPAEQCRRLAHLLSVKQLPCPARKLEFVLYTAGAVAPAQRHPRFAMNFNTGGGQPDLLQLDAEQTDSHWFLLDIAMGRAVGQALRGPPPGDVFALIPYLWVLEAVLDSLTWHLAHERDDPNTVLNACRGWRYAMTGIWGSKQEGGTWAEHRRPDLSVIGQALSARMSGTTLPPHAVLAFTALVRHQVQACLERFS</sequence>
<dbReference type="AlphaFoldDB" id="A0AAU7U7B5"/>
<evidence type="ECO:0000259" key="2">
    <source>
        <dbReference type="Pfam" id="PF13427"/>
    </source>
</evidence>
<evidence type="ECO:0000313" key="3">
    <source>
        <dbReference type="EMBL" id="XBV84255.1"/>
    </source>
</evidence>
<dbReference type="InterPro" id="IPR043519">
    <property type="entry name" value="NT_sf"/>
</dbReference>
<dbReference type="Gene3D" id="3.30.460.10">
    <property type="entry name" value="Beta Polymerase, domain 2"/>
    <property type="match status" value="1"/>
</dbReference>
<name>A0AAU7U7B5_9DEIO</name>